<dbReference type="PROSITE" id="PS01265">
    <property type="entry name" value="TPX"/>
    <property type="match status" value="1"/>
</dbReference>
<dbReference type="EMBL" id="LZFP01000014">
    <property type="protein sequence ID" value="OBR38361.1"/>
    <property type="molecule type" value="Genomic_DNA"/>
</dbReference>
<evidence type="ECO:0000256" key="1">
    <source>
        <dbReference type="ARBA" id="ARBA00022559"/>
    </source>
</evidence>
<comment type="similarity">
    <text evidence="6">Belongs to the peroxiredoxin family. Tpx subfamily.</text>
</comment>
<gene>
    <name evidence="6" type="primary">tpx</name>
    <name evidence="8" type="ORF">A9200_17850</name>
</gene>
<evidence type="ECO:0000256" key="3">
    <source>
        <dbReference type="ARBA" id="ARBA00023002"/>
    </source>
</evidence>
<dbReference type="InterPro" id="IPR036249">
    <property type="entry name" value="Thioredoxin-like_sf"/>
</dbReference>
<dbReference type="AlphaFoldDB" id="A0A1B7Z6N4"/>
<protein>
    <recommendedName>
        <fullName evidence="6">Thiol peroxidase</fullName>
        <shortName evidence="6">Tpx</shortName>
        <ecNumber evidence="6">1.11.1.24</ecNumber>
    </recommendedName>
    <alternativeName>
        <fullName evidence="6">Peroxiredoxin tpx</fullName>
        <shortName evidence="6">Prx</shortName>
    </alternativeName>
    <alternativeName>
        <fullName evidence="6">Thioredoxin peroxidase</fullName>
    </alternativeName>
    <alternativeName>
        <fullName evidence="6">Thioredoxin-dependent peroxiredoxin</fullName>
    </alternativeName>
</protein>
<dbReference type="InterPro" id="IPR002065">
    <property type="entry name" value="TPX"/>
</dbReference>
<keyword evidence="2 6" id="KW-0049">Antioxidant</keyword>
<dbReference type="EC" id="1.11.1.24" evidence="6"/>
<evidence type="ECO:0000256" key="5">
    <source>
        <dbReference type="ARBA" id="ARBA00023284"/>
    </source>
</evidence>
<keyword evidence="1 6" id="KW-0575">Peroxidase</keyword>
<evidence type="ECO:0000256" key="2">
    <source>
        <dbReference type="ARBA" id="ARBA00022862"/>
    </source>
</evidence>
<keyword evidence="4 6" id="KW-1015">Disulfide bond</keyword>
<dbReference type="NCBIfam" id="NF001808">
    <property type="entry name" value="PRK00522.1"/>
    <property type="match status" value="1"/>
</dbReference>
<evidence type="ECO:0000313" key="8">
    <source>
        <dbReference type="EMBL" id="OBR38361.1"/>
    </source>
</evidence>
<dbReference type="InterPro" id="IPR050455">
    <property type="entry name" value="Tpx_Peroxidase_subfamily"/>
</dbReference>
<accession>A0A1B7Z6N4</accession>
<sequence>MASVTLKGNTIHTLGTLPSTGGKAPEFQLTKNDLSTVKLSDYEGSRVVLNIFPSVDTGTCAQSVRQFNKEAAELDNTIVLCISKDLPFAQARFCGAEGIENVEMLSDFKDGNFGKSYHVDFSDGPLAPLHSRAVVVVDEKGNVLYTEQVAETTEEPNYKAALESLMNE</sequence>
<comment type="function">
    <text evidence="6">Thiol-specific peroxidase that catalyzes the reduction of hydrogen peroxide and organic hydroperoxides to water and alcohols, respectively. Plays a role in cell protection against oxidative stress by detoxifying peroxides.</text>
</comment>
<dbReference type="PANTHER" id="PTHR43110">
    <property type="entry name" value="THIOL PEROXIDASE"/>
    <property type="match status" value="1"/>
</dbReference>
<keyword evidence="9" id="KW-1185">Reference proteome</keyword>
<dbReference type="InterPro" id="IPR013766">
    <property type="entry name" value="Thioredoxin_domain"/>
</dbReference>
<dbReference type="PROSITE" id="PS51352">
    <property type="entry name" value="THIOREDOXIN_2"/>
    <property type="match status" value="1"/>
</dbReference>
<dbReference type="KEGG" id="mart:BTR34_15560"/>
<evidence type="ECO:0000256" key="6">
    <source>
        <dbReference type="HAMAP-Rule" id="MF_00269"/>
    </source>
</evidence>
<dbReference type="PANTHER" id="PTHR43110:SF1">
    <property type="entry name" value="THIOL PEROXIDASE"/>
    <property type="match status" value="1"/>
</dbReference>
<dbReference type="GO" id="GO:0008379">
    <property type="term" value="F:thioredoxin peroxidase activity"/>
    <property type="evidence" value="ECO:0007669"/>
    <property type="project" value="UniProtKB-UniRule"/>
</dbReference>
<reference evidence="9" key="1">
    <citation type="submission" date="2016-06" db="EMBL/GenBank/DDBJ databases">
        <authorList>
            <person name="Zhan P."/>
        </authorList>
    </citation>
    <scope>NUCLEOTIDE SEQUENCE [LARGE SCALE GENOMIC DNA]</scope>
    <source>
        <strain evidence="9">T28</strain>
    </source>
</reference>
<dbReference type="RefSeq" id="WP_068485092.1">
    <property type="nucleotide sequence ID" value="NZ_CP018760.1"/>
</dbReference>
<feature type="domain" description="Thioredoxin" evidence="7">
    <location>
        <begin position="18"/>
        <end position="167"/>
    </location>
</feature>
<evidence type="ECO:0000313" key="9">
    <source>
        <dbReference type="Proteomes" id="UP000092164"/>
    </source>
</evidence>
<dbReference type="SUPFAM" id="SSF52833">
    <property type="entry name" value="Thioredoxin-like"/>
    <property type="match status" value="1"/>
</dbReference>
<keyword evidence="3 6" id="KW-0560">Oxidoreductase</keyword>
<dbReference type="STRING" id="1836467.BTR34_15560"/>
<keyword evidence="5 6" id="KW-0676">Redox-active center</keyword>
<feature type="active site" description="Cysteine sulfenic acid (-SOH) intermediate" evidence="6">
    <location>
        <position position="60"/>
    </location>
</feature>
<evidence type="ECO:0000256" key="4">
    <source>
        <dbReference type="ARBA" id="ARBA00023157"/>
    </source>
</evidence>
<dbReference type="InterPro" id="IPR018219">
    <property type="entry name" value="Tpx_CS"/>
</dbReference>
<organism evidence="8 9">
    <name type="scientific">Maribacter hydrothermalis</name>
    <dbReference type="NCBI Taxonomy" id="1836467"/>
    <lineage>
        <taxon>Bacteria</taxon>
        <taxon>Pseudomonadati</taxon>
        <taxon>Bacteroidota</taxon>
        <taxon>Flavobacteriia</taxon>
        <taxon>Flavobacteriales</taxon>
        <taxon>Flavobacteriaceae</taxon>
        <taxon>Maribacter</taxon>
    </lineage>
</organism>
<dbReference type="InterPro" id="IPR013740">
    <property type="entry name" value="Redoxin"/>
</dbReference>
<name>A0A1B7Z6N4_9FLAO</name>
<comment type="miscellaneous">
    <text evidence="6">The active site is a conserved redox-active cysteine residue, the peroxidatic cysteine (C(P)), which makes the nucleophilic attack on the peroxide substrate. The peroxide oxidizes the C(P)-SH to cysteine sulfenic acid (C(P)-SOH), which then reacts with another cysteine residue, the resolving cysteine (C(R)), to form a disulfide bridge. The disulfide is subsequently reduced by an appropriate electron donor to complete the catalytic cycle. In this atypical 2-Cys peroxiredoxin, C(R) is present in the same subunit to form an intramolecular disulfide. The disulfide is subsequently reduced by thioredoxin.</text>
</comment>
<dbReference type="OrthoDB" id="9781543at2"/>
<comment type="caution">
    <text evidence="8">The sequence shown here is derived from an EMBL/GenBank/DDBJ whole genome shotgun (WGS) entry which is preliminary data.</text>
</comment>
<evidence type="ECO:0000259" key="7">
    <source>
        <dbReference type="PROSITE" id="PS51352"/>
    </source>
</evidence>
<comment type="subunit">
    <text evidence="6">Homodimer.</text>
</comment>
<feature type="disulfide bond" description="Redox-active" evidence="6">
    <location>
        <begin position="60"/>
        <end position="94"/>
    </location>
</feature>
<dbReference type="HAMAP" id="MF_00269">
    <property type="entry name" value="Tpx"/>
    <property type="match status" value="1"/>
</dbReference>
<dbReference type="CDD" id="cd03014">
    <property type="entry name" value="PRX_Atyp2cys"/>
    <property type="match status" value="1"/>
</dbReference>
<dbReference type="Gene3D" id="3.40.30.10">
    <property type="entry name" value="Glutaredoxin"/>
    <property type="match status" value="1"/>
</dbReference>
<dbReference type="Proteomes" id="UP000092164">
    <property type="component" value="Unassembled WGS sequence"/>
</dbReference>
<dbReference type="Pfam" id="PF08534">
    <property type="entry name" value="Redoxin"/>
    <property type="match status" value="1"/>
</dbReference>
<proteinExistence type="inferred from homology"/>
<comment type="catalytic activity">
    <reaction evidence="6">
        <text>a hydroperoxide + [thioredoxin]-dithiol = an alcohol + [thioredoxin]-disulfide + H2O</text>
        <dbReference type="Rhea" id="RHEA:62620"/>
        <dbReference type="Rhea" id="RHEA-COMP:10698"/>
        <dbReference type="Rhea" id="RHEA-COMP:10700"/>
        <dbReference type="ChEBI" id="CHEBI:15377"/>
        <dbReference type="ChEBI" id="CHEBI:29950"/>
        <dbReference type="ChEBI" id="CHEBI:30879"/>
        <dbReference type="ChEBI" id="CHEBI:35924"/>
        <dbReference type="ChEBI" id="CHEBI:50058"/>
        <dbReference type="EC" id="1.11.1.24"/>
    </reaction>
</comment>